<name>A0AAV5TUZ4_9BILA</name>
<dbReference type="CDD" id="cd00037">
    <property type="entry name" value="CLECT"/>
    <property type="match status" value="2"/>
</dbReference>
<evidence type="ECO:0000256" key="1">
    <source>
        <dbReference type="ARBA" id="ARBA00023157"/>
    </source>
</evidence>
<evidence type="ECO:0000313" key="4">
    <source>
        <dbReference type="Proteomes" id="UP001432027"/>
    </source>
</evidence>
<dbReference type="PROSITE" id="PS50041">
    <property type="entry name" value="C_TYPE_LECTIN_2"/>
    <property type="match status" value="1"/>
</dbReference>
<dbReference type="InterPro" id="IPR016186">
    <property type="entry name" value="C-type_lectin-like/link_sf"/>
</dbReference>
<proteinExistence type="predicted"/>
<dbReference type="InterPro" id="IPR050976">
    <property type="entry name" value="Snaclec"/>
</dbReference>
<keyword evidence="4" id="KW-1185">Reference proteome</keyword>
<dbReference type="Pfam" id="PF00059">
    <property type="entry name" value="Lectin_C"/>
    <property type="match status" value="1"/>
</dbReference>
<dbReference type="AlphaFoldDB" id="A0AAV5TUZ4"/>
<dbReference type="PANTHER" id="PTHR22991">
    <property type="entry name" value="PROTEIN CBG13490"/>
    <property type="match status" value="1"/>
</dbReference>
<dbReference type="InterPro" id="IPR016187">
    <property type="entry name" value="CTDL_fold"/>
</dbReference>
<gene>
    <name evidence="3" type="ORF">PENTCL1PPCAC_20249</name>
</gene>
<dbReference type="EMBL" id="BTSX01000005">
    <property type="protein sequence ID" value="GMS98074.1"/>
    <property type="molecule type" value="Genomic_DNA"/>
</dbReference>
<dbReference type="SMART" id="SM00034">
    <property type="entry name" value="CLECT"/>
    <property type="match status" value="2"/>
</dbReference>
<accession>A0AAV5TUZ4</accession>
<keyword evidence="1" id="KW-1015">Disulfide bond</keyword>
<organism evidence="3 4">
    <name type="scientific">Pristionchus entomophagus</name>
    <dbReference type="NCBI Taxonomy" id="358040"/>
    <lineage>
        <taxon>Eukaryota</taxon>
        <taxon>Metazoa</taxon>
        <taxon>Ecdysozoa</taxon>
        <taxon>Nematoda</taxon>
        <taxon>Chromadorea</taxon>
        <taxon>Rhabditida</taxon>
        <taxon>Rhabditina</taxon>
        <taxon>Diplogasteromorpha</taxon>
        <taxon>Diplogasteroidea</taxon>
        <taxon>Neodiplogasteridae</taxon>
        <taxon>Pristionchus</taxon>
    </lineage>
</organism>
<protein>
    <recommendedName>
        <fullName evidence="2">C-type lectin domain-containing protein</fullName>
    </recommendedName>
</protein>
<dbReference type="SUPFAM" id="SSF56436">
    <property type="entry name" value="C-type lectin-like"/>
    <property type="match status" value="2"/>
</dbReference>
<dbReference type="Gene3D" id="3.10.100.10">
    <property type="entry name" value="Mannose-Binding Protein A, subunit A"/>
    <property type="match status" value="2"/>
</dbReference>
<comment type="caution">
    <text evidence="3">The sequence shown here is derived from an EMBL/GenBank/DDBJ whole genome shotgun (WGS) entry which is preliminary data.</text>
</comment>
<feature type="domain" description="C-type lectin" evidence="2">
    <location>
        <begin position="224"/>
        <end position="338"/>
    </location>
</feature>
<evidence type="ECO:0000313" key="3">
    <source>
        <dbReference type="EMBL" id="GMS98074.1"/>
    </source>
</evidence>
<dbReference type="Proteomes" id="UP001432027">
    <property type="component" value="Unassembled WGS sequence"/>
</dbReference>
<evidence type="ECO:0000259" key="2">
    <source>
        <dbReference type="PROSITE" id="PS50041"/>
    </source>
</evidence>
<feature type="non-terminal residue" evidence="3">
    <location>
        <position position="1"/>
    </location>
</feature>
<dbReference type="InterPro" id="IPR001304">
    <property type="entry name" value="C-type_lectin-like"/>
</dbReference>
<reference evidence="3" key="1">
    <citation type="submission" date="2023-10" db="EMBL/GenBank/DDBJ databases">
        <title>Genome assembly of Pristionchus species.</title>
        <authorList>
            <person name="Yoshida K."/>
            <person name="Sommer R.J."/>
        </authorList>
    </citation>
    <scope>NUCLEOTIDE SEQUENCE</scope>
    <source>
        <strain evidence="3">RS0144</strain>
    </source>
</reference>
<dbReference type="PANTHER" id="PTHR22991:SF40">
    <property type="entry name" value="PROTEIN CBG13490"/>
    <property type="match status" value="1"/>
</dbReference>
<sequence length="359" mass="40189">FWTTSSLDFDCVENEKHVVSRTSFNDWFFVLDDAELYTYTFLCEVAQTGAATTVVPVTDSPQCPGGYNLMSSGTCIRPLNLWVKGTLNDLLSQMTAQCQKDGGHLPFIRSAQDNAMFIDIVKSFDAIKDKSVFLVLGMVCNPITRRLEWSDNSPITYIQPYFTPASFNFDCIENEKHVVSRTYFNDWFFVPDDTDLYMYTFLCEITPADANCGDYDVLSYAADLEKPCFKLFTTPLSWDSAQKQCEADSGALATIKSADENSFFRRSAVSNGITFGMHIGAHQPTKDITKWTWVDGEVPIEGASYDNFMDPYPMQGSGQCSEMLIAATSGFWMNVDCNTMALPFVCRRSASASVSKTRS</sequence>